<dbReference type="EMBL" id="JBANRG010000020">
    <property type="protein sequence ID" value="KAK7457115.1"/>
    <property type="molecule type" value="Genomic_DNA"/>
</dbReference>
<proteinExistence type="predicted"/>
<reference evidence="2 3" key="1">
    <citation type="submission" date="2024-01" db="EMBL/GenBank/DDBJ databases">
        <title>A draft genome for the cacao thread blight pathogen Marasmiellus scandens.</title>
        <authorList>
            <person name="Baruah I.K."/>
            <person name="Leung J."/>
            <person name="Bukari Y."/>
            <person name="Amoako-Attah I."/>
            <person name="Meinhardt L.W."/>
            <person name="Bailey B.A."/>
            <person name="Cohen S.P."/>
        </authorList>
    </citation>
    <scope>NUCLEOTIDE SEQUENCE [LARGE SCALE GENOMIC DNA]</scope>
    <source>
        <strain evidence="2 3">GH-19</strain>
    </source>
</reference>
<protein>
    <recommendedName>
        <fullName evidence="1">DUF6593 domain-containing protein</fullName>
    </recommendedName>
</protein>
<evidence type="ECO:0000313" key="3">
    <source>
        <dbReference type="Proteomes" id="UP001498398"/>
    </source>
</evidence>
<feature type="domain" description="DUF6593" evidence="1">
    <location>
        <begin position="126"/>
        <end position="254"/>
    </location>
</feature>
<name>A0ABR1JGB6_9AGAR</name>
<dbReference type="Pfam" id="PF20236">
    <property type="entry name" value="DUF6593"/>
    <property type="match status" value="1"/>
</dbReference>
<evidence type="ECO:0000313" key="2">
    <source>
        <dbReference type="EMBL" id="KAK7457115.1"/>
    </source>
</evidence>
<sequence length="258" mass="28545">MAFLVQSREYGDGSEYVPSSNSISSSVDLDIIPSHYVKRLWKKAAFEIPTFAIGTSQSTSPHALTKYKSQYINKTPNSNDRSVQFSSVQDHQGFVVRFGDTDHGEEIARVQWAPGTSLTGAGVNISRERVVEKASITLGGTKTMQVKDFVKKSGIIGSFSQSRIFTGPDGVEYKWKLIYCGSNPVYPDTTYRELYLKNHSRSSDGEGSKFPIATTERLTARDGAFNDEAHPIYVSQRGVGLLPWIITTLAILDKMDTV</sequence>
<dbReference type="InterPro" id="IPR046528">
    <property type="entry name" value="DUF6593"/>
</dbReference>
<comment type="caution">
    <text evidence="2">The sequence shown here is derived from an EMBL/GenBank/DDBJ whole genome shotgun (WGS) entry which is preliminary data.</text>
</comment>
<gene>
    <name evidence="2" type="ORF">VKT23_010415</name>
</gene>
<keyword evidence="3" id="KW-1185">Reference proteome</keyword>
<evidence type="ECO:0000259" key="1">
    <source>
        <dbReference type="Pfam" id="PF20236"/>
    </source>
</evidence>
<organism evidence="2 3">
    <name type="scientific">Marasmiellus scandens</name>
    <dbReference type="NCBI Taxonomy" id="2682957"/>
    <lineage>
        <taxon>Eukaryota</taxon>
        <taxon>Fungi</taxon>
        <taxon>Dikarya</taxon>
        <taxon>Basidiomycota</taxon>
        <taxon>Agaricomycotina</taxon>
        <taxon>Agaricomycetes</taxon>
        <taxon>Agaricomycetidae</taxon>
        <taxon>Agaricales</taxon>
        <taxon>Marasmiineae</taxon>
        <taxon>Omphalotaceae</taxon>
        <taxon>Marasmiellus</taxon>
    </lineage>
</organism>
<dbReference type="Proteomes" id="UP001498398">
    <property type="component" value="Unassembled WGS sequence"/>
</dbReference>
<accession>A0ABR1JGB6</accession>